<feature type="compositionally biased region" description="Acidic residues" evidence="1">
    <location>
        <begin position="42"/>
        <end position="56"/>
    </location>
</feature>
<evidence type="ECO:0008006" key="5">
    <source>
        <dbReference type="Google" id="ProtNLM"/>
    </source>
</evidence>
<dbReference type="EMBL" id="RKHK01000001">
    <property type="protein sequence ID" value="ROR73321.1"/>
    <property type="molecule type" value="Genomic_DNA"/>
</dbReference>
<evidence type="ECO:0000256" key="2">
    <source>
        <dbReference type="SAM" id="SignalP"/>
    </source>
</evidence>
<dbReference type="PROSITE" id="PS51257">
    <property type="entry name" value="PROKAR_LIPOPROTEIN"/>
    <property type="match status" value="1"/>
</dbReference>
<feature type="chain" id="PRO_5039013326" description="PknH-like protein" evidence="2">
    <location>
        <begin position="21"/>
        <end position="264"/>
    </location>
</feature>
<feature type="compositionally biased region" description="Acidic residues" evidence="1">
    <location>
        <begin position="68"/>
        <end position="79"/>
    </location>
</feature>
<feature type="signal peptide" evidence="2">
    <location>
        <begin position="1"/>
        <end position="20"/>
    </location>
</feature>
<dbReference type="Proteomes" id="UP000280668">
    <property type="component" value="Unassembled WGS sequence"/>
</dbReference>
<keyword evidence="4" id="KW-1185">Reference proteome</keyword>
<evidence type="ECO:0000313" key="4">
    <source>
        <dbReference type="Proteomes" id="UP000280668"/>
    </source>
</evidence>
<accession>A0A3N2BDJ1</accession>
<evidence type="ECO:0000313" key="3">
    <source>
        <dbReference type="EMBL" id="ROR73321.1"/>
    </source>
</evidence>
<proteinExistence type="predicted"/>
<dbReference type="OrthoDB" id="4827179at2"/>
<evidence type="ECO:0000256" key="1">
    <source>
        <dbReference type="SAM" id="MobiDB-lite"/>
    </source>
</evidence>
<reference evidence="3 4" key="1">
    <citation type="submission" date="2018-11" db="EMBL/GenBank/DDBJ databases">
        <title>Sequencing the genomes of 1000 actinobacteria strains.</title>
        <authorList>
            <person name="Klenk H.-P."/>
        </authorList>
    </citation>
    <scope>NUCLEOTIDE SEQUENCE [LARGE SCALE GENOMIC DNA]</scope>
    <source>
        <strain evidence="3 4">DSM 11294</strain>
    </source>
</reference>
<protein>
    <recommendedName>
        <fullName evidence="5">PknH-like protein</fullName>
    </recommendedName>
</protein>
<dbReference type="AlphaFoldDB" id="A0A3N2BDJ1"/>
<feature type="region of interest" description="Disordered" evidence="1">
    <location>
        <begin position="18"/>
        <end position="90"/>
    </location>
</feature>
<name>A0A3N2BDJ1_9MICO</name>
<dbReference type="RefSeq" id="WP_123303756.1">
    <property type="nucleotide sequence ID" value="NZ_RKHK01000001.1"/>
</dbReference>
<gene>
    <name evidence="3" type="ORF">EDD31_1696</name>
</gene>
<keyword evidence="2" id="KW-0732">Signal</keyword>
<sequence>MMRRLIAGSAGLLLILSACAGPDDGEETPPTPEPTTPSPTDGTDDVDQDDGGEDADGAAPDEGAGGDGDGDGDGTEDGAGEAARTDVPPDVMLSAEALGGAEPRDEDDAVVPWRLPEACEMAAPAAESMRTVVQGSGELEAQVGVHQTAVFADAGAATAAADELIAALNACEDAETESTAYLVEPIDVGAQGHGLITDFYGAIEGGEEVEAVMGTYLAMTRRGSVVTLVSAEGGEGIVDTTRVDVVERLGAAWDLLCGYTDEGC</sequence>
<comment type="caution">
    <text evidence="3">The sequence shown here is derived from an EMBL/GenBank/DDBJ whole genome shotgun (WGS) entry which is preliminary data.</text>
</comment>
<organism evidence="3 4">
    <name type="scientific">Bogoriella caseilytica</name>
    <dbReference type="NCBI Taxonomy" id="56055"/>
    <lineage>
        <taxon>Bacteria</taxon>
        <taxon>Bacillati</taxon>
        <taxon>Actinomycetota</taxon>
        <taxon>Actinomycetes</taxon>
        <taxon>Micrococcales</taxon>
        <taxon>Bogoriellaceae</taxon>
        <taxon>Bogoriella</taxon>
    </lineage>
</organism>